<reference evidence="2 3" key="1">
    <citation type="submission" date="2024-03" db="EMBL/GenBank/DDBJ databases">
        <title>The genome assembly and annotation of the cricket Gryllus longicercus Weissman &amp; Gray.</title>
        <authorList>
            <person name="Szrajer S."/>
            <person name="Gray D."/>
            <person name="Ylla G."/>
        </authorList>
    </citation>
    <scope>NUCLEOTIDE SEQUENCE [LARGE SCALE GENOMIC DNA]</scope>
    <source>
        <strain evidence="2">DAG 2021-001</strain>
        <tissue evidence="2">Whole body minus gut</tissue>
    </source>
</reference>
<sequence>MNGVQNVGWPLWKESDGKQLGRFTAVGDSDSLPPPPRGEVAGGGVGEGGAPPAEPEVRRADAGAGAGAAMFSAKELGKGGGRRRALWRERSKDTLDHWRNHDFALR</sequence>
<keyword evidence="3" id="KW-1185">Reference proteome</keyword>
<accession>A0AAN9VU37</accession>
<comment type="caution">
    <text evidence="2">The sequence shown here is derived from an EMBL/GenBank/DDBJ whole genome shotgun (WGS) entry which is preliminary data.</text>
</comment>
<protein>
    <submittedName>
        <fullName evidence="2">Uncharacterized protein</fullName>
    </submittedName>
</protein>
<dbReference type="EMBL" id="JAZDUA010000086">
    <property type="protein sequence ID" value="KAK7868811.1"/>
    <property type="molecule type" value="Genomic_DNA"/>
</dbReference>
<evidence type="ECO:0000313" key="3">
    <source>
        <dbReference type="Proteomes" id="UP001378592"/>
    </source>
</evidence>
<dbReference type="AlphaFoldDB" id="A0AAN9VU37"/>
<evidence type="ECO:0000313" key="2">
    <source>
        <dbReference type="EMBL" id="KAK7868811.1"/>
    </source>
</evidence>
<feature type="region of interest" description="Disordered" evidence="1">
    <location>
        <begin position="22"/>
        <end position="54"/>
    </location>
</feature>
<evidence type="ECO:0000256" key="1">
    <source>
        <dbReference type="SAM" id="MobiDB-lite"/>
    </source>
</evidence>
<organism evidence="2 3">
    <name type="scientific">Gryllus longicercus</name>
    <dbReference type="NCBI Taxonomy" id="2509291"/>
    <lineage>
        <taxon>Eukaryota</taxon>
        <taxon>Metazoa</taxon>
        <taxon>Ecdysozoa</taxon>
        <taxon>Arthropoda</taxon>
        <taxon>Hexapoda</taxon>
        <taxon>Insecta</taxon>
        <taxon>Pterygota</taxon>
        <taxon>Neoptera</taxon>
        <taxon>Polyneoptera</taxon>
        <taxon>Orthoptera</taxon>
        <taxon>Ensifera</taxon>
        <taxon>Gryllidea</taxon>
        <taxon>Grylloidea</taxon>
        <taxon>Gryllidae</taxon>
        <taxon>Gryllinae</taxon>
        <taxon>Gryllus</taxon>
    </lineage>
</organism>
<gene>
    <name evidence="2" type="ORF">R5R35_003648</name>
</gene>
<feature type="compositionally biased region" description="Gly residues" evidence="1">
    <location>
        <begin position="40"/>
        <end position="49"/>
    </location>
</feature>
<proteinExistence type="predicted"/>
<dbReference type="Proteomes" id="UP001378592">
    <property type="component" value="Unassembled WGS sequence"/>
</dbReference>
<name>A0AAN9VU37_9ORTH</name>